<protein>
    <submittedName>
        <fullName evidence="2">Uncharacterized protein</fullName>
    </submittedName>
</protein>
<keyword evidence="3" id="KW-1185">Reference proteome</keyword>
<sequence>MFPPSHSRTLDPNPKPYSERNKKKKGVENIDEKFTSKYGGAATIEWRVLGVSGIEVGIFLEGQRQSPGGGTVFRRLPAREVGVALKARGLQGDLSLEELVLLTRRWRLRPDTW</sequence>
<reference evidence="2" key="2">
    <citation type="submission" date="2023-04" db="EMBL/GenBank/DDBJ databases">
        <authorList>
            <person name="Bruccoleri R.E."/>
            <person name="Oakeley E.J."/>
            <person name="Faust A.-M."/>
            <person name="Dessus-Babus S."/>
            <person name="Altorfer M."/>
            <person name="Burckhardt D."/>
            <person name="Oertli M."/>
            <person name="Naumann U."/>
            <person name="Petersen F."/>
            <person name="Wong J."/>
        </authorList>
    </citation>
    <scope>NUCLEOTIDE SEQUENCE</scope>
    <source>
        <strain evidence="2">GSM-AAB239-AS_SAM_17_03QT</strain>
        <tissue evidence="2">Leaf</tissue>
    </source>
</reference>
<proteinExistence type="predicted"/>
<feature type="region of interest" description="Disordered" evidence="1">
    <location>
        <begin position="1"/>
        <end position="28"/>
    </location>
</feature>
<name>A0AAX6IHM5_IRIPA</name>
<gene>
    <name evidence="2" type="ORF">M6B38_257730</name>
</gene>
<reference evidence="2" key="1">
    <citation type="journal article" date="2023" name="GigaByte">
        <title>Genome assembly of the bearded iris, Iris pallida Lam.</title>
        <authorList>
            <person name="Bruccoleri R.E."/>
            <person name="Oakeley E.J."/>
            <person name="Faust A.M.E."/>
            <person name="Altorfer M."/>
            <person name="Dessus-Babus S."/>
            <person name="Burckhardt D."/>
            <person name="Oertli M."/>
            <person name="Naumann U."/>
            <person name="Petersen F."/>
            <person name="Wong J."/>
        </authorList>
    </citation>
    <scope>NUCLEOTIDE SEQUENCE</scope>
    <source>
        <strain evidence="2">GSM-AAB239-AS_SAM_17_03QT</strain>
    </source>
</reference>
<organism evidence="2 3">
    <name type="scientific">Iris pallida</name>
    <name type="common">Sweet iris</name>
    <dbReference type="NCBI Taxonomy" id="29817"/>
    <lineage>
        <taxon>Eukaryota</taxon>
        <taxon>Viridiplantae</taxon>
        <taxon>Streptophyta</taxon>
        <taxon>Embryophyta</taxon>
        <taxon>Tracheophyta</taxon>
        <taxon>Spermatophyta</taxon>
        <taxon>Magnoliopsida</taxon>
        <taxon>Liliopsida</taxon>
        <taxon>Asparagales</taxon>
        <taxon>Iridaceae</taxon>
        <taxon>Iridoideae</taxon>
        <taxon>Irideae</taxon>
        <taxon>Iris</taxon>
    </lineage>
</organism>
<comment type="caution">
    <text evidence="2">The sequence shown here is derived from an EMBL/GenBank/DDBJ whole genome shotgun (WGS) entry which is preliminary data.</text>
</comment>
<accession>A0AAX6IHM5</accession>
<dbReference type="Proteomes" id="UP001140949">
    <property type="component" value="Unassembled WGS sequence"/>
</dbReference>
<evidence type="ECO:0000256" key="1">
    <source>
        <dbReference type="SAM" id="MobiDB-lite"/>
    </source>
</evidence>
<dbReference type="AlphaFoldDB" id="A0AAX6IHM5"/>
<evidence type="ECO:0000313" key="2">
    <source>
        <dbReference type="EMBL" id="KAJ6851875.1"/>
    </source>
</evidence>
<evidence type="ECO:0000313" key="3">
    <source>
        <dbReference type="Proteomes" id="UP001140949"/>
    </source>
</evidence>
<dbReference type="EMBL" id="JANAVB010002000">
    <property type="protein sequence ID" value="KAJ6851875.1"/>
    <property type="molecule type" value="Genomic_DNA"/>
</dbReference>